<protein>
    <submittedName>
        <fullName evidence="1">Uncharacterized protein</fullName>
    </submittedName>
</protein>
<organism evidence="1">
    <name type="scientific">Lotharella globosa</name>
    <dbReference type="NCBI Taxonomy" id="91324"/>
    <lineage>
        <taxon>Eukaryota</taxon>
        <taxon>Sar</taxon>
        <taxon>Rhizaria</taxon>
        <taxon>Cercozoa</taxon>
        <taxon>Chlorarachniophyceae</taxon>
        <taxon>Lotharella</taxon>
    </lineage>
</organism>
<dbReference type="AlphaFoldDB" id="A0A7S3YJ60"/>
<proteinExistence type="predicted"/>
<dbReference type="EMBL" id="HBIV01008183">
    <property type="protein sequence ID" value="CAE0653328.1"/>
    <property type="molecule type" value="Transcribed_RNA"/>
</dbReference>
<sequence length="156" mass="17142">MPLSGIPKANPPRIRIKGVKRTLRKLASKALESPGLRQVNKAARLNPVLFAGASIGLRYLLGDGLVQKMEGGSWDVRRSVIFGLFGFAYGSTVRRTSSISDAVSFSCFRVVPIKNLHDPGWLWRVQYPVPSFCAPRVALGKDDSIQQIFQILSSTT</sequence>
<gene>
    <name evidence="1" type="ORF">LGLO00237_LOCUS6131</name>
</gene>
<name>A0A7S3YJ60_9EUKA</name>
<accession>A0A7S3YJ60</accession>
<evidence type="ECO:0000313" key="1">
    <source>
        <dbReference type="EMBL" id="CAE0653328.1"/>
    </source>
</evidence>
<reference evidence="1" key="1">
    <citation type="submission" date="2021-01" db="EMBL/GenBank/DDBJ databases">
        <authorList>
            <person name="Corre E."/>
            <person name="Pelletier E."/>
            <person name="Niang G."/>
            <person name="Scheremetjew M."/>
            <person name="Finn R."/>
            <person name="Kale V."/>
            <person name="Holt S."/>
            <person name="Cochrane G."/>
            <person name="Meng A."/>
            <person name="Brown T."/>
            <person name="Cohen L."/>
        </authorList>
    </citation>
    <scope>NUCLEOTIDE SEQUENCE</scope>
    <source>
        <strain evidence="1">CCCM811</strain>
    </source>
</reference>